<evidence type="ECO:0000313" key="2">
    <source>
        <dbReference type="Proteomes" id="UP001626550"/>
    </source>
</evidence>
<dbReference type="Proteomes" id="UP001626550">
    <property type="component" value="Unassembled WGS sequence"/>
</dbReference>
<sequence>MDERSGAGIDNSAVDIEADPCNTFLLDSGRDLVASADKVGGDVADGPADARTELGLVEVKEWDVEEKTSVTSDAMSYSPHSR</sequence>
<accession>A0ABD2PJ62</accession>
<protein>
    <submittedName>
        <fullName evidence="1">Uncharacterized protein</fullName>
    </submittedName>
</protein>
<keyword evidence="2" id="KW-1185">Reference proteome</keyword>
<proteinExistence type="predicted"/>
<reference evidence="1 2" key="1">
    <citation type="submission" date="2024-11" db="EMBL/GenBank/DDBJ databases">
        <title>Adaptive evolution of stress response genes in parasites aligns with host niche diversity.</title>
        <authorList>
            <person name="Hahn C."/>
            <person name="Resl P."/>
        </authorList>
    </citation>
    <scope>NUCLEOTIDE SEQUENCE [LARGE SCALE GENOMIC DNA]</scope>
    <source>
        <strain evidence="1">EGGRZ-B1_66</strain>
        <tissue evidence="1">Body</tissue>
    </source>
</reference>
<comment type="caution">
    <text evidence="1">The sequence shown here is derived from an EMBL/GenBank/DDBJ whole genome shotgun (WGS) entry which is preliminary data.</text>
</comment>
<evidence type="ECO:0000313" key="1">
    <source>
        <dbReference type="EMBL" id="KAL3307234.1"/>
    </source>
</evidence>
<organism evidence="1 2">
    <name type="scientific">Cichlidogyrus casuarinus</name>
    <dbReference type="NCBI Taxonomy" id="1844966"/>
    <lineage>
        <taxon>Eukaryota</taxon>
        <taxon>Metazoa</taxon>
        <taxon>Spiralia</taxon>
        <taxon>Lophotrochozoa</taxon>
        <taxon>Platyhelminthes</taxon>
        <taxon>Monogenea</taxon>
        <taxon>Monopisthocotylea</taxon>
        <taxon>Dactylogyridea</taxon>
        <taxon>Ancyrocephalidae</taxon>
        <taxon>Cichlidogyrus</taxon>
    </lineage>
</organism>
<gene>
    <name evidence="1" type="ORF">Ciccas_014256</name>
</gene>
<name>A0ABD2PJ62_9PLAT</name>
<dbReference type="EMBL" id="JBJKFK010007907">
    <property type="protein sequence ID" value="KAL3307234.1"/>
    <property type="molecule type" value="Genomic_DNA"/>
</dbReference>
<dbReference type="AlphaFoldDB" id="A0ABD2PJ62"/>